<dbReference type="PANTHER" id="PTHR13887">
    <property type="entry name" value="GLUTATHIONE S-TRANSFERASE KAPPA"/>
    <property type="match status" value="1"/>
</dbReference>
<sequence>MPFELRPYPNETLRPEGEYLQKGWENNVYPTAERFGVKIVLPKVSPQPYTHLAFEGFQYAKEHGKGNEYNHRMFTAFFQDELDIGKIDVLTRLAGEIGLDQKEFRDALETRKYKEAHQKELQHAYEGVQITAVPTFIIGRYQIPGLLPKEQLEKVIDEEIARCR</sequence>
<evidence type="ECO:0000259" key="1">
    <source>
        <dbReference type="Pfam" id="PF01323"/>
    </source>
</evidence>
<dbReference type="Gene3D" id="3.40.30.10">
    <property type="entry name" value="Glutaredoxin"/>
    <property type="match status" value="1"/>
</dbReference>
<feature type="domain" description="DSBA-like thioredoxin" evidence="1">
    <location>
        <begin position="28"/>
        <end position="156"/>
    </location>
</feature>
<dbReference type="GO" id="GO:0016853">
    <property type="term" value="F:isomerase activity"/>
    <property type="evidence" value="ECO:0007669"/>
    <property type="project" value="UniProtKB-KW"/>
</dbReference>
<keyword evidence="3" id="KW-1185">Reference proteome</keyword>
<evidence type="ECO:0000313" key="3">
    <source>
        <dbReference type="Proteomes" id="UP000593802"/>
    </source>
</evidence>
<dbReference type="InterPro" id="IPR001853">
    <property type="entry name" value="DSBA-like_thioredoxin_dom"/>
</dbReference>
<proteinExistence type="predicted"/>
<dbReference type="SUPFAM" id="SSF52833">
    <property type="entry name" value="Thioredoxin-like"/>
    <property type="match status" value="1"/>
</dbReference>
<reference evidence="2 3" key="1">
    <citation type="submission" date="2020-08" db="EMBL/GenBank/DDBJ databases">
        <title>Complete Genome Sequence of Effusibacillus dendaii Strain skT53, Isolated from Farmland soil.</title>
        <authorList>
            <person name="Konishi T."/>
            <person name="Kawasaki H."/>
        </authorList>
    </citation>
    <scope>NUCLEOTIDE SEQUENCE [LARGE SCALE GENOMIC DNA]</scope>
    <source>
        <strain evidence="3">skT53</strain>
    </source>
</reference>
<accession>A0A7I8DG73</accession>
<dbReference type="EMBL" id="AP023366">
    <property type="protein sequence ID" value="BCJ87969.1"/>
    <property type="molecule type" value="Genomic_DNA"/>
</dbReference>
<dbReference type="InterPro" id="IPR036249">
    <property type="entry name" value="Thioredoxin-like_sf"/>
</dbReference>
<organism evidence="2 3">
    <name type="scientific">Effusibacillus dendaii</name>
    <dbReference type="NCBI Taxonomy" id="2743772"/>
    <lineage>
        <taxon>Bacteria</taxon>
        <taxon>Bacillati</taxon>
        <taxon>Bacillota</taxon>
        <taxon>Bacilli</taxon>
        <taxon>Bacillales</taxon>
        <taxon>Alicyclobacillaceae</taxon>
        <taxon>Effusibacillus</taxon>
    </lineage>
</organism>
<dbReference type="Pfam" id="PF01323">
    <property type="entry name" value="DSBA"/>
    <property type="match status" value="1"/>
</dbReference>
<gene>
    <name evidence="2" type="ORF">skT53_29540</name>
</gene>
<dbReference type="PANTHER" id="PTHR13887:SF33">
    <property type="entry name" value="ISOMERASE"/>
    <property type="match status" value="1"/>
</dbReference>
<dbReference type="AlphaFoldDB" id="A0A7I8DG73"/>
<name>A0A7I8DG73_9BACL</name>
<evidence type="ECO:0000313" key="2">
    <source>
        <dbReference type="EMBL" id="BCJ87969.1"/>
    </source>
</evidence>
<dbReference type="GO" id="GO:0016491">
    <property type="term" value="F:oxidoreductase activity"/>
    <property type="evidence" value="ECO:0007669"/>
    <property type="project" value="InterPro"/>
</dbReference>
<keyword evidence="2" id="KW-0413">Isomerase</keyword>
<protein>
    <submittedName>
        <fullName evidence="2">2-hydroxychromene-2-carboxylate isomerase</fullName>
    </submittedName>
</protein>
<dbReference type="KEGG" id="eff:skT53_29540"/>
<dbReference type="Proteomes" id="UP000593802">
    <property type="component" value="Chromosome"/>
</dbReference>